<feature type="transmembrane region" description="Helical" evidence="1">
    <location>
        <begin position="86"/>
        <end position="107"/>
    </location>
</feature>
<feature type="transmembrane region" description="Helical" evidence="1">
    <location>
        <begin position="190"/>
        <end position="212"/>
    </location>
</feature>
<dbReference type="GO" id="GO:0009636">
    <property type="term" value="P:response to toxic substance"/>
    <property type="evidence" value="ECO:0007669"/>
    <property type="project" value="TreeGrafter"/>
</dbReference>
<dbReference type="RefSeq" id="WP_121053702.1">
    <property type="nucleotide sequence ID" value="NZ_AP018711.1"/>
</dbReference>
<accession>A0AAD1D3G5</accession>
<dbReference type="InterPro" id="IPR025962">
    <property type="entry name" value="SdpI/YhfL"/>
</dbReference>
<evidence type="ECO:0000313" key="2">
    <source>
        <dbReference type="EMBL" id="BBE33036.1"/>
    </source>
</evidence>
<dbReference type="AlphaFoldDB" id="A0AAD1D3G5"/>
<dbReference type="PANTHER" id="PTHR37810">
    <property type="entry name" value="IMMUNITY PROTEIN SDPI"/>
    <property type="match status" value="1"/>
</dbReference>
<feature type="transmembrane region" description="Helical" evidence="1">
    <location>
        <begin position="164"/>
        <end position="184"/>
    </location>
</feature>
<gene>
    <name evidence="3" type="ORF">DFR51_3678</name>
    <name evidence="2" type="ORF">SmB9_06940</name>
</gene>
<keyword evidence="5" id="KW-1185">Reference proteome</keyword>
<sequence>MREHALIVISWVTVAVLAAIATLALALLPEGAQLAMHWNLAGEADRHGDAAFALFTPVVMCAVLSLVLAVLPRLEPLQNRMEGSAALYRAAWIGLLGMMIMVELLVAAPAFGWTIPIMMPLVGVGLLLIYVGNVLPKSRPGFFVGIRTPWALLDTDNWIATHRLGAWTTMAGGLALLLAGLLPLTPAQRGALVVGALLVSTLPPVFYSWFLWHRRRAR</sequence>
<keyword evidence="1" id="KW-1133">Transmembrane helix</keyword>
<dbReference type="Proteomes" id="UP000275727">
    <property type="component" value="Chromosome"/>
</dbReference>
<feature type="transmembrane region" description="Helical" evidence="1">
    <location>
        <begin position="113"/>
        <end position="131"/>
    </location>
</feature>
<keyword evidence="1" id="KW-0472">Membrane</keyword>
<dbReference type="EMBL" id="AP018711">
    <property type="protein sequence ID" value="BBE33036.1"/>
    <property type="molecule type" value="Genomic_DNA"/>
</dbReference>
<reference evidence="2 4" key="1">
    <citation type="submission" date="2018-06" db="EMBL/GenBank/DDBJ databases">
        <title>Complete Genome Sequence of the Microcystin-Degrading Bacterium Sphingosinicella microcystinivorans Strain B-9.</title>
        <authorList>
            <person name="Jin H."/>
            <person name="Nishizawa T."/>
            <person name="Guo Y."/>
            <person name="Nishizawa A."/>
            <person name="Park H."/>
            <person name="Kato H."/>
            <person name="Tsuji K."/>
            <person name="Harada K."/>
        </authorList>
    </citation>
    <scope>NUCLEOTIDE SEQUENCE [LARGE SCALE GENOMIC DNA]</scope>
    <source>
        <strain evidence="2 4">B9</strain>
    </source>
</reference>
<feature type="transmembrane region" description="Helical" evidence="1">
    <location>
        <begin position="50"/>
        <end position="74"/>
    </location>
</feature>
<dbReference type="PIRSF" id="PIRSF038959">
    <property type="entry name" value="SdpI"/>
    <property type="match status" value="1"/>
</dbReference>
<organism evidence="2 4">
    <name type="scientific">Sphingosinicella microcystinivorans</name>
    <dbReference type="NCBI Taxonomy" id="335406"/>
    <lineage>
        <taxon>Bacteria</taxon>
        <taxon>Pseudomonadati</taxon>
        <taxon>Pseudomonadota</taxon>
        <taxon>Alphaproteobacteria</taxon>
        <taxon>Sphingomonadales</taxon>
        <taxon>Sphingosinicellaceae</taxon>
        <taxon>Sphingosinicella</taxon>
    </lineage>
</organism>
<evidence type="ECO:0000313" key="5">
    <source>
        <dbReference type="Proteomes" id="UP000276029"/>
    </source>
</evidence>
<protein>
    <submittedName>
        <fullName evidence="3">Membrane protein</fullName>
    </submittedName>
</protein>
<dbReference type="EMBL" id="RBWX01000013">
    <property type="protein sequence ID" value="RKS84585.1"/>
    <property type="molecule type" value="Genomic_DNA"/>
</dbReference>
<dbReference type="Proteomes" id="UP000276029">
    <property type="component" value="Unassembled WGS sequence"/>
</dbReference>
<keyword evidence="1" id="KW-0812">Transmembrane</keyword>
<name>A0AAD1D3G5_SPHMI</name>
<dbReference type="KEGG" id="smic:SmB9_06940"/>
<dbReference type="InterPro" id="IPR026272">
    <property type="entry name" value="SdpI"/>
</dbReference>
<evidence type="ECO:0000313" key="3">
    <source>
        <dbReference type="EMBL" id="RKS84585.1"/>
    </source>
</evidence>
<dbReference type="PANTHER" id="PTHR37810:SF5">
    <property type="entry name" value="IMMUNITY PROTEIN SDPI"/>
    <property type="match status" value="1"/>
</dbReference>
<proteinExistence type="predicted"/>
<reference evidence="3 5" key="2">
    <citation type="submission" date="2018-10" db="EMBL/GenBank/DDBJ databases">
        <title>Genomic Encyclopedia of Type Strains, Phase IV (KMG-IV): sequencing the most valuable type-strain genomes for metagenomic binning, comparative biology and taxonomic classification.</title>
        <authorList>
            <person name="Goeker M."/>
        </authorList>
    </citation>
    <scope>NUCLEOTIDE SEQUENCE [LARGE SCALE GENOMIC DNA]</scope>
    <source>
        <strain evidence="3 5">DSM 19791</strain>
    </source>
</reference>
<evidence type="ECO:0000313" key="4">
    <source>
        <dbReference type="Proteomes" id="UP000275727"/>
    </source>
</evidence>
<dbReference type="Pfam" id="PF13630">
    <property type="entry name" value="SdpI"/>
    <property type="match status" value="1"/>
</dbReference>
<evidence type="ECO:0000256" key="1">
    <source>
        <dbReference type="SAM" id="Phobius"/>
    </source>
</evidence>